<sequence>MQEKIIESLMNQLDLSRDAITMESRFVEDFSMDSLDMVEMLINLEKETGIKVPVEEVGDIHTVGELVKHLEGKQQ</sequence>
<feature type="domain" description="Carrier" evidence="3">
    <location>
        <begin position="1"/>
        <end position="74"/>
    </location>
</feature>
<dbReference type="SUPFAM" id="SSF47336">
    <property type="entry name" value="ACP-like"/>
    <property type="match status" value="1"/>
</dbReference>
<keyword evidence="1" id="KW-0596">Phosphopantetheine</keyword>
<dbReference type="PROSITE" id="PS50075">
    <property type="entry name" value="CARRIER"/>
    <property type="match status" value="1"/>
</dbReference>
<evidence type="ECO:0000259" key="3">
    <source>
        <dbReference type="PROSITE" id="PS50075"/>
    </source>
</evidence>
<dbReference type="InterPro" id="IPR009081">
    <property type="entry name" value="PP-bd_ACP"/>
</dbReference>
<evidence type="ECO:0000313" key="4">
    <source>
        <dbReference type="EMBL" id="MPM23868.1"/>
    </source>
</evidence>
<dbReference type="PANTHER" id="PTHR20863">
    <property type="entry name" value="ACYL CARRIER PROTEIN"/>
    <property type="match status" value="1"/>
</dbReference>
<gene>
    <name evidence="4" type="primary">acpP_29</name>
    <name evidence="4" type="ORF">SDC9_70345</name>
</gene>
<dbReference type="GO" id="GO:0000035">
    <property type="term" value="F:acyl binding"/>
    <property type="evidence" value="ECO:0007669"/>
    <property type="project" value="TreeGrafter"/>
</dbReference>
<organism evidence="4">
    <name type="scientific">bioreactor metagenome</name>
    <dbReference type="NCBI Taxonomy" id="1076179"/>
    <lineage>
        <taxon>unclassified sequences</taxon>
        <taxon>metagenomes</taxon>
        <taxon>ecological metagenomes</taxon>
    </lineage>
</organism>
<dbReference type="AlphaFoldDB" id="A0A644Y7E6"/>
<accession>A0A644Y7E6</accession>
<proteinExistence type="predicted"/>
<evidence type="ECO:0000256" key="2">
    <source>
        <dbReference type="ARBA" id="ARBA00022553"/>
    </source>
</evidence>
<dbReference type="Gene3D" id="1.10.1200.10">
    <property type="entry name" value="ACP-like"/>
    <property type="match status" value="1"/>
</dbReference>
<dbReference type="GO" id="GO:0005829">
    <property type="term" value="C:cytosol"/>
    <property type="evidence" value="ECO:0007669"/>
    <property type="project" value="TreeGrafter"/>
</dbReference>
<name>A0A644Y7E6_9ZZZZ</name>
<protein>
    <submittedName>
        <fullName evidence="4">Acyl carrier protein</fullName>
    </submittedName>
</protein>
<dbReference type="InterPro" id="IPR036736">
    <property type="entry name" value="ACP-like_sf"/>
</dbReference>
<dbReference type="GO" id="GO:0009245">
    <property type="term" value="P:lipid A biosynthetic process"/>
    <property type="evidence" value="ECO:0007669"/>
    <property type="project" value="TreeGrafter"/>
</dbReference>
<keyword evidence="2" id="KW-0597">Phosphoprotein</keyword>
<comment type="caution">
    <text evidence="4">The sequence shown here is derived from an EMBL/GenBank/DDBJ whole genome shotgun (WGS) entry which is preliminary data.</text>
</comment>
<evidence type="ECO:0000256" key="1">
    <source>
        <dbReference type="ARBA" id="ARBA00022450"/>
    </source>
</evidence>
<reference evidence="4" key="1">
    <citation type="submission" date="2019-08" db="EMBL/GenBank/DDBJ databases">
        <authorList>
            <person name="Kucharzyk K."/>
            <person name="Murdoch R.W."/>
            <person name="Higgins S."/>
            <person name="Loffler F."/>
        </authorList>
    </citation>
    <scope>NUCLEOTIDE SEQUENCE</scope>
</reference>
<dbReference type="EMBL" id="VSSQ01004132">
    <property type="protein sequence ID" value="MPM23868.1"/>
    <property type="molecule type" value="Genomic_DNA"/>
</dbReference>
<dbReference type="PANTHER" id="PTHR20863:SF76">
    <property type="entry name" value="CARRIER DOMAIN-CONTAINING PROTEIN"/>
    <property type="match status" value="1"/>
</dbReference>
<dbReference type="GO" id="GO:0016020">
    <property type="term" value="C:membrane"/>
    <property type="evidence" value="ECO:0007669"/>
    <property type="project" value="GOC"/>
</dbReference>
<dbReference type="InterPro" id="IPR003231">
    <property type="entry name" value="ACP"/>
</dbReference>
<dbReference type="GO" id="GO:0000036">
    <property type="term" value="F:acyl carrier activity"/>
    <property type="evidence" value="ECO:0007669"/>
    <property type="project" value="TreeGrafter"/>
</dbReference>
<dbReference type="Pfam" id="PF00550">
    <property type="entry name" value="PP-binding"/>
    <property type="match status" value="1"/>
</dbReference>